<dbReference type="Proteomes" id="UP000650224">
    <property type="component" value="Unassembled WGS sequence"/>
</dbReference>
<accession>A0A8I0LB95</accession>
<dbReference type="RefSeq" id="WP_191733845.1">
    <property type="nucleotide sequence ID" value="NZ_JACSPR010000006.1"/>
</dbReference>
<dbReference type="EMBL" id="JACSPR010000006">
    <property type="protein sequence ID" value="MBD8030602.1"/>
    <property type="molecule type" value="Genomic_DNA"/>
</dbReference>
<keyword evidence="2" id="KW-1185">Reference proteome</keyword>
<name>A0A8I0LB95_9CORY</name>
<evidence type="ECO:0000313" key="1">
    <source>
        <dbReference type="EMBL" id="MBD8030602.1"/>
    </source>
</evidence>
<evidence type="ECO:0000313" key="2">
    <source>
        <dbReference type="Proteomes" id="UP000650224"/>
    </source>
</evidence>
<dbReference type="AlphaFoldDB" id="A0A8I0LB95"/>
<comment type="caution">
    <text evidence="1">The sequence shown here is derived from an EMBL/GenBank/DDBJ whole genome shotgun (WGS) entry which is preliminary data.</text>
</comment>
<organism evidence="1 2">
    <name type="scientific">Corynebacterium gallinarum</name>
    <dbReference type="NCBI Taxonomy" id="2762214"/>
    <lineage>
        <taxon>Bacteria</taxon>
        <taxon>Bacillati</taxon>
        <taxon>Actinomycetota</taxon>
        <taxon>Actinomycetes</taxon>
        <taxon>Mycobacteriales</taxon>
        <taxon>Corynebacteriaceae</taxon>
        <taxon>Corynebacterium</taxon>
    </lineage>
</organism>
<proteinExistence type="predicted"/>
<reference evidence="1 2" key="1">
    <citation type="submission" date="2020-08" db="EMBL/GenBank/DDBJ databases">
        <title>A Genomic Blueprint of the Chicken Gut Microbiome.</title>
        <authorList>
            <person name="Gilroy R."/>
            <person name="Ravi A."/>
            <person name="Getino M."/>
            <person name="Pursley I."/>
            <person name="Horton D.L."/>
            <person name="Alikhan N.-F."/>
            <person name="Baker D."/>
            <person name="Gharbi K."/>
            <person name="Hall N."/>
            <person name="Watson M."/>
            <person name="Adriaenssens E.M."/>
            <person name="Foster-Nyarko E."/>
            <person name="Jarju S."/>
            <person name="Secka A."/>
            <person name="Antonio M."/>
            <person name="Oren A."/>
            <person name="Chaudhuri R."/>
            <person name="La Ragione R.M."/>
            <person name="Hildebrand F."/>
            <person name="Pallen M.J."/>
        </authorList>
    </citation>
    <scope>NUCLEOTIDE SEQUENCE [LARGE SCALE GENOMIC DNA]</scope>
    <source>
        <strain evidence="1 2">Sa1YVA5</strain>
    </source>
</reference>
<protein>
    <submittedName>
        <fullName evidence="1">Uncharacterized protein</fullName>
    </submittedName>
</protein>
<gene>
    <name evidence="1" type="ORF">H9627_09775</name>
</gene>
<sequence>MIKHINRLAPIPSPTRHAEHLRDTFPEVLATVTSMMRHPRSLARPVPTWRPPSTRLPGDDPLTLTLSRMRVGDVVREIVRGTGETRAPAYLVTVRITDPAGRRVPRAGAEAWVRALLADDHITAVHQLTDEPTPTFCWLVDARFTPVRSPASLFQQPSRAA</sequence>